<keyword evidence="1" id="KW-0472">Membrane</keyword>
<keyword evidence="1" id="KW-1133">Transmembrane helix</keyword>
<sequence length="397" mass="45469">MKNQWLNFYLGSVVVKITGKGLERCINNLTRNGLSIWDVRRQGVQSITFKIKLDEVHKLRVNIRGSGCRAEFLKREGVPFFLKRLYKNSGILVGAIFFLVVLLLLSNMVWGIKIDGADPATEYKIRKELDKIGIKTGKFQWSVDNVESIQRQLSNRIEEITWVGVELNGTTYHLQVVEKNEPKQPEYLSPQHLVAKKKAVIVDMFVEEGQMVVDIHDSVAEGQLLVSGLIGKEGETIEVPAKGKVWGETWYRSDVELPLKSTFQVYNGNEKRKFYLKAWNYNIPVWGFGRTEYKDYDIESNEKTVNFLKWKLPVSFVSDTIREKDQETRIYSKDEAIETALEMARADIKDKLDEDASIKGENVLHQSIDNGKVKISVHFQIIENIAEGQPIIQGESE</sequence>
<dbReference type="PIRSF" id="PIRSF029895">
    <property type="entry name" value="SpoIV"/>
    <property type="match status" value="1"/>
</dbReference>
<gene>
    <name evidence="2" type="ORF">HNR53_002633</name>
</gene>
<dbReference type="InterPro" id="IPR010690">
    <property type="entry name" value="YqfD"/>
</dbReference>
<protein>
    <recommendedName>
        <fullName evidence="4">Sporulation protein YqfD</fullName>
    </recommendedName>
</protein>
<feature type="transmembrane region" description="Helical" evidence="1">
    <location>
        <begin position="91"/>
        <end position="112"/>
    </location>
</feature>
<reference evidence="2 3" key="1">
    <citation type="submission" date="2020-08" db="EMBL/GenBank/DDBJ databases">
        <title>Genomic Encyclopedia of Type Strains, Phase IV (KMG-IV): sequencing the most valuable type-strain genomes for metagenomic binning, comparative biology and taxonomic classification.</title>
        <authorList>
            <person name="Goeker M."/>
        </authorList>
    </citation>
    <scope>NUCLEOTIDE SEQUENCE [LARGE SCALE GENOMIC DNA]</scope>
    <source>
        <strain evidence="2 3">DSM 5391</strain>
    </source>
</reference>
<evidence type="ECO:0000256" key="1">
    <source>
        <dbReference type="SAM" id="Phobius"/>
    </source>
</evidence>
<organism evidence="2 3">
    <name type="scientific">Bacillus benzoevorans</name>
    <dbReference type="NCBI Taxonomy" id="1456"/>
    <lineage>
        <taxon>Bacteria</taxon>
        <taxon>Bacillati</taxon>
        <taxon>Bacillota</taxon>
        <taxon>Bacilli</taxon>
        <taxon>Bacillales</taxon>
        <taxon>Bacillaceae</taxon>
        <taxon>Bacillus</taxon>
    </lineage>
</organism>
<dbReference type="NCBIfam" id="TIGR02876">
    <property type="entry name" value="spore_yqfD"/>
    <property type="match status" value="1"/>
</dbReference>
<comment type="caution">
    <text evidence="2">The sequence shown here is derived from an EMBL/GenBank/DDBJ whole genome shotgun (WGS) entry which is preliminary data.</text>
</comment>
<name>A0A7X0HSD3_9BACI</name>
<dbReference type="Proteomes" id="UP000531594">
    <property type="component" value="Unassembled WGS sequence"/>
</dbReference>
<keyword evidence="1" id="KW-0812">Transmembrane</keyword>
<evidence type="ECO:0000313" key="3">
    <source>
        <dbReference type="Proteomes" id="UP000531594"/>
    </source>
</evidence>
<dbReference type="Pfam" id="PF06898">
    <property type="entry name" value="YqfD"/>
    <property type="match status" value="1"/>
</dbReference>
<dbReference type="EMBL" id="JACHGK010000008">
    <property type="protein sequence ID" value="MBB6445984.1"/>
    <property type="molecule type" value="Genomic_DNA"/>
</dbReference>
<evidence type="ECO:0000313" key="2">
    <source>
        <dbReference type="EMBL" id="MBB6445984.1"/>
    </source>
</evidence>
<dbReference type="AlphaFoldDB" id="A0A7X0HSD3"/>
<accession>A0A7X0HSD3</accession>
<proteinExistence type="predicted"/>
<keyword evidence="3" id="KW-1185">Reference proteome</keyword>
<dbReference type="RefSeq" id="WP_184526522.1">
    <property type="nucleotide sequence ID" value="NZ_JACHGK010000008.1"/>
</dbReference>
<evidence type="ECO:0008006" key="4">
    <source>
        <dbReference type="Google" id="ProtNLM"/>
    </source>
</evidence>